<sequence length="195" mass="23329">MGHNRQSYVIKSFKHDGHLHRTWLENWRVAEEFLCPLHREEGMIVLVNNQTKIQEADGKEWTSRIPGVSFFIPRQWHNVIALIENTGIRYYCNVASPPYLYYQTLTYIDYDLDAIKFPGGDIHVVDQEEYERHKWMYRYTPFVEKKIMNGLHTLLSKIKKGKPPFHDDWVYHYYDLYKQSQNDQAENQQAGKDES</sequence>
<dbReference type="InterPro" id="IPR035930">
    <property type="entry name" value="FomD-like_sf"/>
</dbReference>
<dbReference type="Proteomes" id="UP000192727">
    <property type="component" value="Chromosome"/>
</dbReference>
<gene>
    <name evidence="2" type="ORF">B7C51_08950</name>
</gene>
<dbReference type="PANTHER" id="PTHR39159:SF1">
    <property type="entry name" value="UPF0374 PROTEIN YGAC"/>
    <property type="match status" value="1"/>
</dbReference>
<feature type="domain" description="DUF402" evidence="1">
    <location>
        <begin position="41"/>
        <end position="162"/>
    </location>
</feature>
<evidence type="ECO:0000259" key="1">
    <source>
        <dbReference type="Pfam" id="PF04167"/>
    </source>
</evidence>
<accession>A0A1U9YM55</accession>
<dbReference type="GeneID" id="64220493"/>
<dbReference type="AlphaFoldDB" id="A0A1U9YM55"/>
<dbReference type="InterPro" id="IPR050212">
    <property type="entry name" value="Ntdp-like"/>
</dbReference>
<evidence type="ECO:0000313" key="2">
    <source>
        <dbReference type="EMBL" id="ARF67929.1"/>
    </source>
</evidence>
<organism evidence="2 3">
    <name type="scientific">Paenibacillus larvae subsp. pulvifaciens</name>
    <dbReference type="NCBI Taxonomy" id="1477"/>
    <lineage>
        <taxon>Bacteria</taxon>
        <taxon>Bacillati</taxon>
        <taxon>Bacillota</taxon>
        <taxon>Bacilli</taxon>
        <taxon>Bacillales</taxon>
        <taxon>Paenibacillaceae</taxon>
        <taxon>Paenibacillus</taxon>
    </lineage>
</organism>
<evidence type="ECO:0000313" key="3">
    <source>
        <dbReference type="Proteomes" id="UP000192727"/>
    </source>
</evidence>
<dbReference type="SUPFAM" id="SSF159234">
    <property type="entry name" value="FomD-like"/>
    <property type="match status" value="1"/>
</dbReference>
<proteinExistence type="predicted"/>
<reference evidence="2 3" key="1">
    <citation type="submission" date="2017-03" db="EMBL/GenBank/DDBJ databases">
        <title>Paenibacillus larvae genome sequencing.</title>
        <authorList>
            <person name="Dingman D.W."/>
        </authorList>
    </citation>
    <scope>NUCLEOTIDE SEQUENCE [LARGE SCALE GENOMIC DNA]</scope>
    <source>
        <strain evidence="2 3">SAG 10367</strain>
    </source>
</reference>
<dbReference type="EMBL" id="CP020557">
    <property type="protein sequence ID" value="ARF67929.1"/>
    <property type="molecule type" value="Genomic_DNA"/>
</dbReference>
<name>A0A1U9YM55_9BACL</name>
<dbReference type="RefSeq" id="WP_077996097.1">
    <property type="nucleotide sequence ID" value="NZ_CP019794.1"/>
</dbReference>
<dbReference type="Gene3D" id="2.40.380.10">
    <property type="entry name" value="FomD-like"/>
    <property type="match status" value="1"/>
</dbReference>
<dbReference type="PANTHER" id="PTHR39159">
    <property type="match status" value="1"/>
</dbReference>
<protein>
    <recommendedName>
        <fullName evidence="1">DUF402 domain-containing protein</fullName>
    </recommendedName>
</protein>
<dbReference type="InterPro" id="IPR007295">
    <property type="entry name" value="DUF402"/>
</dbReference>
<dbReference type="Pfam" id="PF04167">
    <property type="entry name" value="DUF402"/>
    <property type="match status" value="1"/>
</dbReference>